<name>X0SZF6_9ZZZZ</name>
<dbReference type="AlphaFoldDB" id="X0SZF6"/>
<evidence type="ECO:0000256" key="1">
    <source>
        <dbReference type="SAM" id="MobiDB-lite"/>
    </source>
</evidence>
<comment type="caution">
    <text evidence="2">The sequence shown here is derived from an EMBL/GenBank/DDBJ whole genome shotgun (WGS) entry which is preliminary data.</text>
</comment>
<gene>
    <name evidence="2" type="ORF">S01H1_12602</name>
</gene>
<dbReference type="EMBL" id="BARS01006477">
    <property type="protein sequence ID" value="GAF69195.1"/>
    <property type="molecule type" value="Genomic_DNA"/>
</dbReference>
<reference evidence="2" key="1">
    <citation type="journal article" date="2014" name="Front. Microbiol.">
        <title>High frequency of phylogenetically diverse reductive dehalogenase-homologous genes in deep subseafloor sedimentary metagenomes.</title>
        <authorList>
            <person name="Kawai M."/>
            <person name="Futagami T."/>
            <person name="Toyoda A."/>
            <person name="Takaki Y."/>
            <person name="Nishi S."/>
            <person name="Hori S."/>
            <person name="Arai W."/>
            <person name="Tsubouchi T."/>
            <person name="Morono Y."/>
            <person name="Uchiyama I."/>
            <person name="Ito T."/>
            <person name="Fujiyama A."/>
            <person name="Inagaki F."/>
            <person name="Takami H."/>
        </authorList>
    </citation>
    <scope>NUCLEOTIDE SEQUENCE</scope>
    <source>
        <strain evidence="2">Expedition CK06-06</strain>
    </source>
</reference>
<feature type="compositionally biased region" description="Basic residues" evidence="1">
    <location>
        <begin position="57"/>
        <end position="75"/>
    </location>
</feature>
<protein>
    <submittedName>
        <fullName evidence="2">Uncharacterized protein</fullName>
    </submittedName>
</protein>
<accession>X0SZF6</accession>
<evidence type="ECO:0000313" key="2">
    <source>
        <dbReference type="EMBL" id="GAF69195.1"/>
    </source>
</evidence>
<sequence>MDVQFKLEEIYEWWAREINKPVDEFDDAERKLAMEAYLANLKKAVSGSEVKNNKADLKKKRGREIRKGRRGRRPF</sequence>
<feature type="region of interest" description="Disordered" evidence="1">
    <location>
        <begin position="49"/>
        <end position="75"/>
    </location>
</feature>
<organism evidence="2">
    <name type="scientific">marine sediment metagenome</name>
    <dbReference type="NCBI Taxonomy" id="412755"/>
    <lineage>
        <taxon>unclassified sequences</taxon>
        <taxon>metagenomes</taxon>
        <taxon>ecological metagenomes</taxon>
    </lineage>
</organism>
<proteinExistence type="predicted"/>